<dbReference type="InterPro" id="IPR014729">
    <property type="entry name" value="Rossmann-like_a/b/a_fold"/>
</dbReference>
<sequence>MVLPLIVGVDGSQSSLNAVDWAVDAAARHRLPLRLVHGSLWERYEHIRPATDPERPWDRVLSEQITDTAAERARRRGPDVKISTEVVPEDPVSVLLRAGQEAFGVVTGARGRGELSGLLLGSVALTVAARAPCPVTVVRGGTPNRRGSFGRIVLGVDEPGGEAAPALRYAFREAEAGGRELAAVRAWRCPAGEITDDLMIYGDPVRAHWARAERALDDALRVPERDHPKVVVRRETVEGPARKALLHAAATADLLVVGAYRRHGHIAGLQLGLVAHTALHHAPCPVAVVPERT</sequence>
<reference evidence="3 4" key="1">
    <citation type="submission" date="2021-01" db="EMBL/GenBank/DDBJ databases">
        <title>WGS of actinomycetes isolated from Thailand.</title>
        <authorList>
            <person name="Thawai C."/>
        </authorList>
    </citation>
    <scope>NUCLEOTIDE SEQUENCE [LARGE SCALE GENOMIC DNA]</scope>
    <source>
        <strain evidence="3 4">CA1R205</strain>
    </source>
</reference>
<dbReference type="Proteomes" id="UP000634229">
    <property type="component" value="Unassembled WGS sequence"/>
</dbReference>
<dbReference type="PRINTS" id="PR01438">
    <property type="entry name" value="UNVRSLSTRESS"/>
</dbReference>
<name>A0ABS1NFE3_9ACTN</name>
<dbReference type="Pfam" id="PF00582">
    <property type="entry name" value="Usp"/>
    <property type="match status" value="2"/>
</dbReference>
<feature type="domain" description="UspA" evidence="2">
    <location>
        <begin position="4"/>
        <end position="139"/>
    </location>
</feature>
<dbReference type="InterPro" id="IPR006015">
    <property type="entry name" value="Universal_stress_UspA"/>
</dbReference>
<keyword evidence="4" id="KW-1185">Reference proteome</keyword>
<protein>
    <submittedName>
        <fullName evidence="3">Universal stress protein</fullName>
    </submittedName>
</protein>
<comment type="similarity">
    <text evidence="1">Belongs to the universal stress protein A family.</text>
</comment>
<proteinExistence type="inferred from homology"/>
<dbReference type="SUPFAM" id="SSF52402">
    <property type="entry name" value="Adenine nucleotide alpha hydrolases-like"/>
    <property type="match status" value="2"/>
</dbReference>
<comment type="caution">
    <text evidence="3">The sequence shown here is derived from an EMBL/GenBank/DDBJ whole genome shotgun (WGS) entry which is preliminary data.</text>
</comment>
<evidence type="ECO:0000313" key="3">
    <source>
        <dbReference type="EMBL" id="MBL1098809.1"/>
    </source>
</evidence>
<gene>
    <name evidence="3" type="ORF">JK363_19500</name>
</gene>
<evidence type="ECO:0000313" key="4">
    <source>
        <dbReference type="Proteomes" id="UP000634229"/>
    </source>
</evidence>
<dbReference type="InterPro" id="IPR006016">
    <property type="entry name" value="UspA"/>
</dbReference>
<organism evidence="3 4">
    <name type="scientific">Streptomyces coffeae</name>
    <dbReference type="NCBI Taxonomy" id="621382"/>
    <lineage>
        <taxon>Bacteria</taxon>
        <taxon>Bacillati</taxon>
        <taxon>Actinomycetota</taxon>
        <taxon>Actinomycetes</taxon>
        <taxon>Kitasatosporales</taxon>
        <taxon>Streptomycetaceae</taxon>
        <taxon>Streptomyces</taxon>
    </lineage>
</organism>
<dbReference type="PANTHER" id="PTHR46553:SF3">
    <property type="entry name" value="ADENINE NUCLEOTIDE ALPHA HYDROLASES-LIKE SUPERFAMILY PROTEIN"/>
    <property type="match status" value="1"/>
</dbReference>
<dbReference type="PANTHER" id="PTHR46553">
    <property type="entry name" value="ADENINE NUCLEOTIDE ALPHA HYDROLASES-LIKE SUPERFAMILY PROTEIN"/>
    <property type="match status" value="1"/>
</dbReference>
<dbReference type="EMBL" id="JAERRF010000010">
    <property type="protein sequence ID" value="MBL1098809.1"/>
    <property type="molecule type" value="Genomic_DNA"/>
</dbReference>
<dbReference type="RefSeq" id="WP_201876207.1">
    <property type="nucleotide sequence ID" value="NZ_JAERRF010000010.1"/>
</dbReference>
<accession>A0ABS1NFE3</accession>
<feature type="domain" description="UspA" evidence="2">
    <location>
        <begin position="149"/>
        <end position="290"/>
    </location>
</feature>
<dbReference type="Gene3D" id="3.40.50.620">
    <property type="entry name" value="HUPs"/>
    <property type="match status" value="2"/>
</dbReference>
<evidence type="ECO:0000256" key="1">
    <source>
        <dbReference type="ARBA" id="ARBA00008791"/>
    </source>
</evidence>
<evidence type="ECO:0000259" key="2">
    <source>
        <dbReference type="Pfam" id="PF00582"/>
    </source>
</evidence>